<dbReference type="Proteomes" id="UP001342826">
    <property type="component" value="Unassembled WGS sequence"/>
</dbReference>
<sequence length="110" mass="12138">MTFENIIENNLTESKVSKSFEGGAGSLIELQVNIKAMTGNTGGSVQVIVQESEDNEKFCDSIMTKIYSTGELDNNDTVVFKKQKPYHRLHFVVAGGNPSIDIEVKQNEPN</sequence>
<accession>A0ABU6NWG7</accession>
<keyword evidence="2" id="KW-1185">Reference proteome</keyword>
<comment type="caution">
    <text evidence="1">The sequence shown here is derived from an EMBL/GenBank/DDBJ whole genome shotgun (WGS) entry which is preliminary data.</text>
</comment>
<organism evidence="1 2">
    <name type="scientific">Metabacillus fastidiosus</name>
    <dbReference type="NCBI Taxonomy" id="1458"/>
    <lineage>
        <taxon>Bacteria</taxon>
        <taxon>Bacillati</taxon>
        <taxon>Bacillota</taxon>
        <taxon>Bacilli</taxon>
        <taxon>Bacillales</taxon>
        <taxon>Bacillaceae</taxon>
        <taxon>Metabacillus</taxon>
    </lineage>
</organism>
<gene>
    <name evidence="1" type="ORF">P9271_04620</name>
</gene>
<dbReference type="GeneID" id="301141796"/>
<proteinExistence type="predicted"/>
<evidence type="ECO:0000313" key="2">
    <source>
        <dbReference type="Proteomes" id="UP001342826"/>
    </source>
</evidence>
<dbReference type="EMBL" id="JARTFS010000004">
    <property type="protein sequence ID" value="MED4400614.1"/>
    <property type="molecule type" value="Genomic_DNA"/>
</dbReference>
<reference evidence="1 2" key="1">
    <citation type="submission" date="2023-03" db="EMBL/GenBank/DDBJ databases">
        <title>Bacillus Genome Sequencing.</title>
        <authorList>
            <person name="Dunlap C."/>
        </authorList>
    </citation>
    <scope>NUCLEOTIDE SEQUENCE [LARGE SCALE GENOMIC DNA]</scope>
    <source>
        <strain evidence="1 2">NRS-1717</strain>
    </source>
</reference>
<dbReference type="RefSeq" id="WP_066231376.1">
    <property type="nucleotide sequence ID" value="NZ_JARTFQ010000010.1"/>
</dbReference>
<name>A0ABU6NWG7_9BACI</name>
<evidence type="ECO:0000313" key="1">
    <source>
        <dbReference type="EMBL" id="MED4400614.1"/>
    </source>
</evidence>
<protein>
    <submittedName>
        <fullName evidence="1">Uncharacterized protein</fullName>
    </submittedName>
</protein>